<keyword evidence="3" id="KW-0326">Glycosidase</keyword>
<comment type="caution">
    <text evidence="5">The sequence shown here is derived from an EMBL/GenBank/DDBJ whole genome shotgun (WGS) entry which is preliminary data.</text>
</comment>
<evidence type="ECO:0000256" key="3">
    <source>
        <dbReference type="ARBA" id="ARBA00023295"/>
    </source>
</evidence>
<evidence type="ECO:0000313" key="6">
    <source>
        <dbReference type="Proteomes" id="UP000249304"/>
    </source>
</evidence>
<dbReference type="PANTHER" id="PTHR10412:SF11">
    <property type="entry name" value="MANNOSYL-OLIGOSACCHARIDE GLUCOSIDASE"/>
    <property type="match status" value="1"/>
</dbReference>
<evidence type="ECO:0000313" key="5">
    <source>
        <dbReference type="EMBL" id="PZG14282.1"/>
    </source>
</evidence>
<proteinExistence type="inferred from homology"/>
<dbReference type="AlphaFoldDB" id="A0A2W2DQQ9"/>
<feature type="domain" description="Mannosylglycerate hydrolase MGH1-like glycoside hydrolase" evidence="4">
    <location>
        <begin position="40"/>
        <end position="432"/>
    </location>
</feature>
<dbReference type="Gene3D" id="1.50.10.10">
    <property type="match status" value="1"/>
</dbReference>
<keyword evidence="6" id="KW-1185">Reference proteome</keyword>
<evidence type="ECO:0000259" key="4">
    <source>
        <dbReference type="Pfam" id="PF22422"/>
    </source>
</evidence>
<comment type="similarity">
    <text evidence="1">Belongs to the glycosyl hydrolase 63 family.</text>
</comment>
<sequence>MTTFAETTATAPCDSLRRSATQVLLGNWTGAATVPSRALYPHQWSWDSAFIAVGLRHVSPRRAQRELETLLSAQWGDGRIPHIVFNPSVPDGAYFPGPGFWRSAVAGRAAGASAFIQTSGIIQPPVHALAAWLVHAADPAESRRRGFLPRVYPRLAAWHRYLGGARDLGGGGLASVVHPWEPGLDNSPCWDAALARIEPAPFGSFARTDLHHSSAADRPTDLDYARYVRLAATYRDHGYDDARTPHAFAIEDPSFNALLIASEHALADIAETIGADAGPHRRRAEAATAALVGRLWDPVDEIFHARDLVTGAAIAGHSVSGLIPLVVPGLPAAIAKALARTLHGPRFGLGRVHLVPSYDLTAPEFDGNRYWRGPSWFNTAWLIHRGLAAHGEEEAAGLLREQFLTLAHRSEFAEYLEPHSGDARGILRFSWTAALALDLLQTSVAQGVAR</sequence>
<dbReference type="EMBL" id="POUD01000132">
    <property type="protein sequence ID" value="PZG14282.1"/>
    <property type="molecule type" value="Genomic_DNA"/>
</dbReference>
<name>A0A2W2DQQ9_9ACTN</name>
<evidence type="ECO:0000256" key="1">
    <source>
        <dbReference type="ARBA" id="ARBA00010833"/>
    </source>
</evidence>
<organism evidence="5 6">
    <name type="scientific">Nonomuraea aridisoli</name>
    <dbReference type="NCBI Taxonomy" id="2070368"/>
    <lineage>
        <taxon>Bacteria</taxon>
        <taxon>Bacillati</taxon>
        <taxon>Actinomycetota</taxon>
        <taxon>Actinomycetes</taxon>
        <taxon>Streptosporangiales</taxon>
        <taxon>Streptosporangiaceae</taxon>
        <taxon>Nonomuraea</taxon>
    </lineage>
</organism>
<dbReference type="Pfam" id="PF22422">
    <property type="entry name" value="MGH1-like_GH"/>
    <property type="match status" value="1"/>
</dbReference>
<evidence type="ECO:0000256" key="2">
    <source>
        <dbReference type="ARBA" id="ARBA00022801"/>
    </source>
</evidence>
<gene>
    <name evidence="5" type="ORF">C1J01_27380</name>
</gene>
<dbReference type="OrthoDB" id="9781878at2"/>
<dbReference type="GO" id="GO:0009311">
    <property type="term" value="P:oligosaccharide metabolic process"/>
    <property type="evidence" value="ECO:0007669"/>
    <property type="project" value="InterPro"/>
</dbReference>
<dbReference type="GO" id="GO:0006487">
    <property type="term" value="P:protein N-linked glycosylation"/>
    <property type="evidence" value="ECO:0007669"/>
    <property type="project" value="TreeGrafter"/>
</dbReference>
<reference evidence="5 6" key="1">
    <citation type="submission" date="2018-01" db="EMBL/GenBank/DDBJ databases">
        <title>Draft genome sequence of Nonomuraea sp. KC333.</title>
        <authorList>
            <person name="Sahin N."/>
            <person name="Saygin H."/>
            <person name="Ay H."/>
        </authorList>
    </citation>
    <scope>NUCLEOTIDE SEQUENCE [LARGE SCALE GENOMIC DNA]</scope>
    <source>
        <strain evidence="5 6">KC333</strain>
    </source>
</reference>
<dbReference type="RefSeq" id="WP_111181858.1">
    <property type="nucleotide sequence ID" value="NZ_POUD01000132.1"/>
</dbReference>
<dbReference type="InterPro" id="IPR054491">
    <property type="entry name" value="MGH1-like_GH"/>
</dbReference>
<dbReference type="InterPro" id="IPR008928">
    <property type="entry name" value="6-hairpin_glycosidase_sf"/>
</dbReference>
<dbReference type="Proteomes" id="UP000249304">
    <property type="component" value="Unassembled WGS sequence"/>
</dbReference>
<dbReference type="GO" id="GO:0004573">
    <property type="term" value="F:Glc3Man9GlcNAc2 oligosaccharide glucosidase activity"/>
    <property type="evidence" value="ECO:0007669"/>
    <property type="project" value="InterPro"/>
</dbReference>
<dbReference type="InterPro" id="IPR004888">
    <property type="entry name" value="Glycoside_hydrolase_63"/>
</dbReference>
<protein>
    <recommendedName>
        <fullName evidence="4">Mannosylglycerate hydrolase MGH1-like glycoside hydrolase domain-containing protein</fullName>
    </recommendedName>
</protein>
<dbReference type="PANTHER" id="PTHR10412">
    <property type="entry name" value="MANNOSYL-OLIGOSACCHARIDE GLUCOSIDASE"/>
    <property type="match status" value="1"/>
</dbReference>
<dbReference type="InterPro" id="IPR012341">
    <property type="entry name" value="6hp_glycosidase-like_sf"/>
</dbReference>
<keyword evidence="2" id="KW-0378">Hydrolase</keyword>
<accession>A0A2W2DQQ9</accession>
<dbReference type="SUPFAM" id="SSF48208">
    <property type="entry name" value="Six-hairpin glycosidases"/>
    <property type="match status" value="1"/>
</dbReference>